<evidence type="ECO:0000256" key="4">
    <source>
        <dbReference type="ARBA" id="ARBA00022630"/>
    </source>
</evidence>
<evidence type="ECO:0000256" key="1">
    <source>
        <dbReference type="ARBA" id="ARBA00001974"/>
    </source>
</evidence>
<protein>
    <submittedName>
        <fullName evidence="12">Acyl-CoA dehydrogenase family protein</fullName>
    </submittedName>
</protein>
<organism evidence="12 13">
    <name type="scientific">Clostridium rhizosphaerae</name>
    <dbReference type="NCBI Taxonomy" id="2803861"/>
    <lineage>
        <taxon>Bacteria</taxon>
        <taxon>Bacillati</taxon>
        <taxon>Bacillota</taxon>
        <taxon>Clostridia</taxon>
        <taxon>Eubacteriales</taxon>
        <taxon>Clostridiaceae</taxon>
        <taxon>Clostridium</taxon>
    </lineage>
</organism>
<keyword evidence="7" id="KW-0249">Electron transport</keyword>
<dbReference type="InterPro" id="IPR029035">
    <property type="entry name" value="DHS-like_NAD/FAD-binding_dom"/>
</dbReference>
<dbReference type="InterPro" id="IPR013786">
    <property type="entry name" value="AcylCoA_DH/ox_N"/>
</dbReference>
<keyword evidence="4 10" id="KW-0285">Flavoprotein</keyword>
<comment type="cofactor">
    <cofactor evidence="1 10">
        <name>FAD</name>
        <dbReference type="ChEBI" id="CHEBI:57692"/>
    </cofactor>
</comment>
<dbReference type="InterPro" id="IPR024934">
    <property type="entry name" value="Rubredoxin-like_dom"/>
</dbReference>
<dbReference type="InterPro" id="IPR024935">
    <property type="entry name" value="Rubredoxin_dom"/>
</dbReference>
<dbReference type="PROSITE" id="PS00072">
    <property type="entry name" value="ACYL_COA_DH_1"/>
    <property type="match status" value="1"/>
</dbReference>
<dbReference type="InterPro" id="IPR006089">
    <property type="entry name" value="Acyl-CoA_DH_CS"/>
</dbReference>
<dbReference type="EMBL" id="JAESWC010000001">
    <property type="protein sequence ID" value="MBL4934320.1"/>
    <property type="molecule type" value="Genomic_DNA"/>
</dbReference>
<dbReference type="SUPFAM" id="SSF57802">
    <property type="entry name" value="Rubredoxin-like"/>
    <property type="match status" value="1"/>
</dbReference>
<feature type="domain" description="Rubredoxin-like" evidence="11">
    <location>
        <begin position="584"/>
        <end position="635"/>
    </location>
</feature>
<keyword evidence="3" id="KW-0813">Transport</keyword>
<keyword evidence="8 10" id="KW-0560">Oxidoreductase</keyword>
<dbReference type="PRINTS" id="PR00163">
    <property type="entry name" value="RUBREDOXIN"/>
</dbReference>
<name>A0ABS1T4S6_9CLOT</name>
<gene>
    <name evidence="12" type="ORF">JK636_00960</name>
</gene>
<evidence type="ECO:0000256" key="10">
    <source>
        <dbReference type="RuleBase" id="RU362125"/>
    </source>
</evidence>
<dbReference type="InterPro" id="IPR036250">
    <property type="entry name" value="AcylCo_DH-like_C"/>
</dbReference>
<dbReference type="Gene3D" id="3.40.50.1220">
    <property type="entry name" value="TPP-binding domain"/>
    <property type="match status" value="1"/>
</dbReference>
<dbReference type="SUPFAM" id="SSF52467">
    <property type="entry name" value="DHS-like NAD/FAD-binding domain"/>
    <property type="match status" value="1"/>
</dbReference>
<dbReference type="PROSITE" id="PS00202">
    <property type="entry name" value="RUBREDOXIN"/>
    <property type="match status" value="1"/>
</dbReference>
<keyword evidence="9" id="KW-0408">Iron</keyword>
<dbReference type="Pfam" id="PF00766">
    <property type="entry name" value="ETF_alpha"/>
    <property type="match status" value="1"/>
</dbReference>
<evidence type="ECO:0000313" key="13">
    <source>
        <dbReference type="Proteomes" id="UP000632377"/>
    </source>
</evidence>
<dbReference type="InterPro" id="IPR009100">
    <property type="entry name" value="AcylCoA_DH/oxidase_NM_dom_sf"/>
</dbReference>
<dbReference type="SUPFAM" id="SSF47203">
    <property type="entry name" value="Acyl-CoA dehydrogenase C-terminal domain-like"/>
    <property type="match status" value="1"/>
</dbReference>
<dbReference type="PANTHER" id="PTHR43884:SF25">
    <property type="entry name" value="ACYL-COA DEHYDROGENASE YDBM-RELATED"/>
    <property type="match status" value="1"/>
</dbReference>
<dbReference type="Pfam" id="PF00301">
    <property type="entry name" value="Rubredoxin"/>
    <property type="match status" value="1"/>
</dbReference>
<keyword evidence="13" id="KW-1185">Reference proteome</keyword>
<dbReference type="Pfam" id="PF02770">
    <property type="entry name" value="Acyl-CoA_dh_M"/>
    <property type="match status" value="1"/>
</dbReference>
<accession>A0ABS1T4S6</accession>
<evidence type="ECO:0000256" key="5">
    <source>
        <dbReference type="ARBA" id="ARBA00022723"/>
    </source>
</evidence>
<dbReference type="SUPFAM" id="SSF56645">
    <property type="entry name" value="Acyl-CoA dehydrogenase NM domain-like"/>
    <property type="match status" value="1"/>
</dbReference>
<dbReference type="Pfam" id="PF00441">
    <property type="entry name" value="Acyl-CoA_dh_1"/>
    <property type="match status" value="1"/>
</dbReference>
<dbReference type="InterPro" id="IPR009075">
    <property type="entry name" value="AcylCo_DH/oxidase_C"/>
</dbReference>
<dbReference type="Gene3D" id="1.20.140.10">
    <property type="entry name" value="Butyryl-CoA Dehydrogenase, subunit A, domain 3"/>
    <property type="match status" value="1"/>
</dbReference>
<evidence type="ECO:0000256" key="7">
    <source>
        <dbReference type="ARBA" id="ARBA00022982"/>
    </source>
</evidence>
<dbReference type="Gene3D" id="2.20.28.10">
    <property type="match status" value="1"/>
</dbReference>
<dbReference type="PROSITE" id="PS50903">
    <property type="entry name" value="RUBREDOXIN_LIKE"/>
    <property type="match status" value="1"/>
</dbReference>
<evidence type="ECO:0000256" key="8">
    <source>
        <dbReference type="ARBA" id="ARBA00023002"/>
    </source>
</evidence>
<comment type="caution">
    <text evidence="12">The sequence shown here is derived from an EMBL/GenBank/DDBJ whole genome shotgun (WGS) entry which is preliminary data.</text>
</comment>
<reference evidence="12 13" key="1">
    <citation type="submission" date="2021-01" db="EMBL/GenBank/DDBJ databases">
        <title>Genome public.</title>
        <authorList>
            <person name="Liu C."/>
            <person name="Sun Q."/>
        </authorList>
    </citation>
    <scope>NUCLEOTIDE SEQUENCE [LARGE SCALE GENOMIC DNA]</scope>
    <source>
        <strain evidence="12 13">YIM B02515</strain>
    </source>
</reference>
<dbReference type="InterPro" id="IPR046373">
    <property type="entry name" value="Acyl-CoA_Oxase/DH_mid-dom_sf"/>
</dbReference>
<dbReference type="InterPro" id="IPR014731">
    <property type="entry name" value="ETF_asu_C"/>
</dbReference>
<keyword evidence="5" id="KW-0479">Metal-binding</keyword>
<dbReference type="InterPro" id="IPR006091">
    <property type="entry name" value="Acyl-CoA_Oxase/DH_mid-dom"/>
</dbReference>
<dbReference type="CDD" id="cd00730">
    <property type="entry name" value="rubredoxin"/>
    <property type="match status" value="1"/>
</dbReference>
<evidence type="ECO:0000256" key="3">
    <source>
        <dbReference type="ARBA" id="ARBA00022448"/>
    </source>
</evidence>
<evidence type="ECO:0000256" key="9">
    <source>
        <dbReference type="ARBA" id="ARBA00023004"/>
    </source>
</evidence>
<keyword evidence="6 10" id="KW-0274">FAD</keyword>
<dbReference type="InterPro" id="IPR018527">
    <property type="entry name" value="Rubredoxin_Fe_BS"/>
</dbReference>
<evidence type="ECO:0000256" key="2">
    <source>
        <dbReference type="ARBA" id="ARBA00009347"/>
    </source>
</evidence>
<evidence type="ECO:0000259" key="11">
    <source>
        <dbReference type="PROSITE" id="PS50903"/>
    </source>
</evidence>
<dbReference type="Gene3D" id="1.10.540.10">
    <property type="entry name" value="Acyl-CoA dehydrogenase/oxidase, N-terminal domain"/>
    <property type="match status" value="1"/>
</dbReference>
<dbReference type="CDD" id="cd01158">
    <property type="entry name" value="SCAD_SBCAD"/>
    <property type="match status" value="1"/>
</dbReference>
<dbReference type="RefSeq" id="WP_202746963.1">
    <property type="nucleotide sequence ID" value="NZ_JAESWC010000001.1"/>
</dbReference>
<dbReference type="Proteomes" id="UP000632377">
    <property type="component" value="Unassembled WGS sequence"/>
</dbReference>
<dbReference type="PANTHER" id="PTHR43884">
    <property type="entry name" value="ACYL-COA DEHYDROGENASE"/>
    <property type="match status" value="1"/>
</dbReference>
<dbReference type="InterPro" id="IPR037069">
    <property type="entry name" value="AcylCoA_DH/ox_N_sf"/>
</dbReference>
<dbReference type="Pfam" id="PF02771">
    <property type="entry name" value="Acyl-CoA_dh_N"/>
    <property type="match status" value="1"/>
</dbReference>
<evidence type="ECO:0000256" key="6">
    <source>
        <dbReference type="ARBA" id="ARBA00022827"/>
    </source>
</evidence>
<evidence type="ECO:0000313" key="12">
    <source>
        <dbReference type="EMBL" id="MBL4934320.1"/>
    </source>
</evidence>
<dbReference type="Gene3D" id="2.40.110.10">
    <property type="entry name" value="Butyryl-CoA Dehydrogenase, subunit A, domain 2"/>
    <property type="match status" value="1"/>
</dbReference>
<proteinExistence type="inferred from homology"/>
<comment type="similarity">
    <text evidence="2 10">Belongs to the acyl-CoA dehydrogenase family.</text>
</comment>
<sequence>MFFKTTEQHEDLRMKIRQFAEEEVKPIAFMLDQENKFPSEAVKKLSEMGMMGIPYGKEYGGAGLDVISYAIAVEELSRVDGGTGVILSAHTSLGTYPIAAYGTEEQKLKYLVPLAKGENLGAFGLTEENAGSDAGGTETTAVLDGDYYILNGEKIFITNGGEADIYIVFAVTTPNIGTRGISAFIVEKGYEGFSFGKHYDKMGIRSSATAELIFNDVKVPKENLLGKEGEGFKIAMSTLDGGRIGIAAQALGIAQGAYEHALEYSKERIQFGKPICQQQVIAFKLADMATKLRAARLLIYSAAELKENHEKYGMEAAMAKQYASDVCLEIVNDALQIFGGSGYLKGMEVERAYRDAKICTIYEGTNEIQRLVISSQIIGKLPKNESVVKAVQQGPITGERKKIIFKKGTAEERVKALVDALKAEGYDFTVGIPIDTPISKAERVVSAGLGIGKKENMKLIEDLAVQAGAAIGSSRPVAETLKYLPLNRYVGMSGQKFNGNLYIACGISGAGQHLKGIKDASTIVAINIDPNAKIFKNADYGIVGDLVEILPLLTAALDNGETKKEAPPMKKMKRPAQKKALPSWSHYACNGCGYEYDPAIGDLEGEVVPGTLFEKLPEEWTCPACGEDKNMFIEV</sequence>